<accession>A0A1E3V8V9</accession>
<dbReference type="RefSeq" id="WP_069459768.1">
    <property type="nucleotide sequence ID" value="NZ_LYBW01000060.1"/>
</dbReference>
<evidence type="ECO:0000313" key="3">
    <source>
        <dbReference type="Proteomes" id="UP000094342"/>
    </source>
</evidence>
<sequence>MLRDDDHSLPQPADTSERSHLNPFVVATGDAAPRDQRDLMERPFFSLAKTPRTKPILYKTADVEVQVLAMPEHGMATIWDADVLIWAASQIVAAENNGLRTSRFFRFTPYHLLRAVGRPTGNRQYVLLKAALARLQSTIIATTIRNGPHWRRRQFSWINEWEEMTTHTGRVEGMEFVLPEWFYNSVVDRSLVLTIDPAYFRLTGGIERWLYRVARKHAGHQRNGWLFEVAHLHVKSGSLARVSDFALDLRRIAARQPLPGYSLEIEREHGRELLRIRPETLPTVPVETPVNTTGTSGARGIGTSGAALSAYQAQGSQLSLWSETRNAAANLESNRESNSSSLTHTHARRGAGAARSIADVLRDMLAADDRHGGRP</sequence>
<dbReference type="InterPro" id="IPR018777">
    <property type="entry name" value="Replication_initiator_prot_A"/>
</dbReference>
<feature type="region of interest" description="Disordered" evidence="1">
    <location>
        <begin position="332"/>
        <end position="354"/>
    </location>
</feature>
<evidence type="ECO:0000256" key="1">
    <source>
        <dbReference type="SAM" id="MobiDB-lite"/>
    </source>
</evidence>
<dbReference type="Proteomes" id="UP000094342">
    <property type="component" value="Unassembled WGS sequence"/>
</dbReference>
<proteinExistence type="predicted"/>
<dbReference type="AlphaFoldDB" id="A0A1E3V8V9"/>
<dbReference type="STRING" id="1752398.A8M32_18060"/>
<evidence type="ECO:0000313" key="2">
    <source>
        <dbReference type="EMBL" id="ODR90068.1"/>
    </source>
</evidence>
<dbReference type="EMBL" id="LYBW01000060">
    <property type="protein sequence ID" value="ODR90068.1"/>
    <property type="molecule type" value="Genomic_DNA"/>
</dbReference>
<feature type="region of interest" description="Disordered" evidence="1">
    <location>
        <begin position="1"/>
        <end position="22"/>
    </location>
</feature>
<organism evidence="2 3">
    <name type="scientific">Sinorhizobium alkalisoli</name>
    <dbReference type="NCBI Taxonomy" id="1752398"/>
    <lineage>
        <taxon>Bacteria</taxon>
        <taxon>Pseudomonadati</taxon>
        <taxon>Pseudomonadota</taxon>
        <taxon>Alphaproteobacteria</taxon>
        <taxon>Hyphomicrobiales</taxon>
        <taxon>Rhizobiaceae</taxon>
        <taxon>Sinorhizobium/Ensifer group</taxon>
        <taxon>Sinorhizobium</taxon>
    </lineage>
</organism>
<keyword evidence="3" id="KW-1185">Reference proteome</keyword>
<dbReference type="Pfam" id="PF10134">
    <property type="entry name" value="RPA"/>
    <property type="match status" value="1"/>
</dbReference>
<name>A0A1E3V8V9_9HYPH</name>
<gene>
    <name evidence="2" type="ORF">A8M32_18060</name>
</gene>
<reference evidence="3" key="1">
    <citation type="submission" date="2016-05" db="EMBL/GenBank/DDBJ databases">
        <authorList>
            <person name="Li Y."/>
        </authorList>
    </citation>
    <scope>NUCLEOTIDE SEQUENCE [LARGE SCALE GENOMIC DNA]</scope>
    <source>
        <strain evidence="3">YIC4027</strain>
    </source>
</reference>
<protein>
    <submittedName>
        <fullName evidence="2">Replication protein A</fullName>
    </submittedName>
</protein>
<comment type="caution">
    <text evidence="2">The sequence shown here is derived from an EMBL/GenBank/DDBJ whole genome shotgun (WGS) entry which is preliminary data.</text>
</comment>
<feature type="compositionally biased region" description="Low complexity" evidence="1">
    <location>
        <begin position="332"/>
        <end position="342"/>
    </location>
</feature>
<dbReference type="OrthoDB" id="581589at2"/>